<name>A0A918DAD4_9ACTN</name>
<gene>
    <name evidence="2" type="ORF">GCM10011579_087900</name>
</gene>
<accession>A0A918DAD4</accession>
<dbReference type="SUPFAM" id="SSF53474">
    <property type="entry name" value="alpha/beta-Hydrolases"/>
    <property type="match status" value="1"/>
</dbReference>
<dbReference type="AlphaFoldDB" id="A0A918DAD4"/>
<keyword evidence="3" id="KW-1185">Reference proteome</keyword>
<dbReference type="PANTHER" id="PTHR37017:SF11">
    <property type="entry name" value="ESTERASE_LIPASE_THIOESTERASE DOMAIN-CONTAINING PROTEIN"/>
    <property type="match status" value="1"/>
</dbReference>
<dbReference type="Pfam" id="PF12697">
    <property type="entry name" value="Abhydrolase_6"/>
    <property type="match status" value="1"/>
</dbReference>
<dbReference type="InterPro" id="IPR000073">
    <property type="entry name" value="AB_hydrolase_1"/>
</dbReference>
<dbReference type="InterPro" id="IPR029058">
    <property type="entry name" value="AB_hydrolase_fold"/>
</dbReference>
<sequence length="229" mass="24474">MTSAAHSEPVILLVHGAWHGAWCWELLAPELTALGWRVETVDLPSASADPDNTAGMYDDAHVVREKLAGLDGPVTVLAHSYGGLPATEAGAADNVSRLIYLSAFQLEKGESLSGLSGGALPSGETGILPAHEDPRNHLYADVPDDIAHRAVDRLVLQTVKSFSEPLTTAAWTTVPATYIVCEQDRAVDPGFQQQMAARSERSYRIAASHSPFLSVPAELAQLITKDADR</sequence>
<organism evidence="2 3">
    <name type="scientific">Streptomyces albiflavescens</name>
    <dbReference type="NCBI Taxonomy" id="1623582"/>
    <lineage>
        <taxon>Bacteria</taxon>
        <taxon>Bacillati</taxon>
        <taxon>Actinomycetota</taxon>
        <taxon>Actinomycetes</taxon>
        <taxon>Kitasatosporales</taxon>
        <taxon>Streptomycetaceae</taxon>
        <taxon>Streptomyces</taxon>
    </lineage>
</organism>
<evidence type="ECO:0000313" key="3">
    <source>
        <dbReference type="Proteomes" id="UP000600365"/>
    </source>
</evidence>
<comment type="caution">
    <text evidence="2">The sequence shown here is derived from an EMBL/GenBank/DDBJ whole genome shotgun (WGS) entry which is preliminary data.</text>
</comment>
<dbReference type="InterPro" id="IPR052897">
    <property type="entry name" value="Sec-Metab_Biosynth_Hydrolase"/>
</dbReference>
<evidence type="ECO:0000313" key="2">
    <source>
        <dbReference type="EMBL" id="GGN91238.1"/>
    </source>
</evidence>
<protein>
    <recommendedName>
        <fullName evidence="1">AB hydrolase-1 domain-containing protein</fullName>
    </recommendedName>
</protein>
<dbReference type="GO" id="GO:0003824">
    <property type="term" value="F:catalytic activity"/>
    <property type="evidence" value="ECO:0007669"/>
    <property type="project" value="UniProtKB-ARBA"/>
</dbReference>
<dbReference type="PANTHER" id="PTHR37017">
    <property type="entry name" value="AB HYDROLASE-1 DOMAIN-CONTAINING PROTEIN-RELATED"/>
    <property type="match status" value="1"/>
</dbReference>
<dbReference type="Gene3D" id="3.40.50.1820">
    <property type="entry name" value="alpha/beta hydrolase"/>
    <property type="match status" value="1"/>
</dbReference>
<dbReference type="EMBL" id="BMMM01000025">
    <property type="protein sequence ID" value="GGN91238.1"/>
    <property type="molecule type" value="Genomic_DNA"/>
</dbReference>
<proteinExistence type="predicted"/>
<evidence type="ECO:0000259" key="1">
    <source>
        <dbReference type="Pfam" id="PF12697"/>
    </source>
</evidence>
<dbReference type="Proteomes" id="UP000600365">
    <property type="component" value="Unassembled WGS sequence"/>
</dbReference>
<dbReference type="RefSeq" id="WP_189191740.1">
    <property type="nucleotide sequence ID" value="NZ_BMMM01000025.1"/>
</dbReference>
<reference evidence="2 3" key="1">
    <citation type="journal article" date="2014" name="Int. J. Syst. Evol. Microbiol.">
        <title>Complete genome sequence of Corynebacterium casei LMG S-19264T (=DSM 44701T), isolated from a smear-ripened cheese.</title>
        <authorList>
            <consortium name="US DOE Joint Genome Institute (JGI-PGF)"/>
            <person name="Walter F."/>
            <person name="Albersmeier A."/>
            <person name="Kalinowski J."/>
            <person name="Ruckert C."/>
        </authorList>
    </citation>
    <scope>NUCLEOTIDE SEQUENCE [LARGE SCALE GENOMIC DNA]</scope>
    <source>
        <strain evidence="2 3">CGMCC 4.7111</strain>
    </source>
</reference>
<feature type="domain" description="AB hydrolase-1" evidence="1">
    <location>
        <begin position="11"/>
        <end position="221"/>
    </location>
</feature>